<sequence>MNKLIKILVGIAALVMIYLCVMSVYTPVQFIKEKAQREKVIQKKLKAISTLEQAYENIYHKYADAQHLQWFLQEGKLYYIKAEGEYTDEMRDKKITEREAVRQGLLRRDTVWVPVADTLLKNSGITAANLFNVPFSKNPIKLETDFITQTVGDSEVKVPVFRASLKFKDYLGDLDKVSLSQAISSENAKANGFPGLVLGSLKEVKTTGNWE</sequence>
<organism evidence="2 3">
    <name type="scientific">Falsiporphyromonas endometrii</name>
    <dbReference type="NCBI Taxonomy" id="1387297"/>
    <lineage>
        <taxon>Bacteria</taxon>
        <taxon>Pseudomonadati</taxon>
        <taxon>Bacteroidota</taxon>
        <taxon>Bacteroidia</taxon>
        <taxon>Bacteroidales</taxon>
        <taxon>Porphyromonadaceae</taxon>
        <taxon>Falsiporphyromonas</taxon>
    </lineage>
</organism>
<evidence type="ECO:0000256" key="1">
    <source>
        <dbReference type="SAM" id="Phobius"/>
    </source>
</evidence>
<evidence type="ECO:0000313" key="2">
    <source>
        <dbReference type="EMBL" id="MFC4665145.1"/>
    </source>
</evidence>
<dbReference type="Proteomes" id="UP001596020">
    <property type="component" value="Unassembled WGS sequence"/>
</dbReference>
<comment type="caution">
    <text evidence="2">The sequence shown here is derived from an EMBL/GenBank/DDBJ whole genome shotgun (WGS) entry which is preliminary data.</text>
</comment>
<dbReference type="EMBL" id="JBHSGO010000006">
    <property type="protein sequence ID" value="MFC4665145.1"/>
    <property type="molecule type" value="Genomic_DNA"/>
</dbReference>
<gene>
    <name evidence="2" type="ORF">ACFO3G_00645</name>
</gene>
<keyword evidence="1" id="KW-1133">Transmembrane helix</keyword>
<evidence type="ECO:0000313" key="3">
    <source>
        <dbReference type="Proteomes" id="UP001596020"/>
    </source>
</evidence>
<keyword evidence="1" id="KW-0472">Membrane</keyword>
<feature type="transmembrane region" description="Helical" evidence="1">
    <location>
        <begin position="7"/>
        <end position="28"/>
    </location>
</feature>
<dbReference type="RefSeq" id="WP_380077016.1">
    <property type="nucleotide sequence ID" value="NZ_JBHSGO010000006.1"/>
</dbReference>
<proteinExistence type="predicted"/>
<keyword evidence="1" id="KW-0812">Transmembrane</keyword>
<reference evidence="3" key="1">
    <citation type="journal article" date="2019" name="Int. J. Syst. Evol. Microbiol.">
        <title>The Global Catalogue of Microorganisms (GCM) 10K type strain sequencing project: providing services to taxonomists for standard genome sequencing and annotation.</title>
        <authorList>
            <consortium name="The Broad Institute Genomics Platform"/>
            <consortium name="The Broad Institute Genome Sequencing Center for Infectious Disease"/>
            <person name="Wu L."/>
            <person name="Ma J."/>
        </authorList>
    </citation>
    <scope>NUCLEOTIDE SEQUENCE [LARGE SCALE GENOMIC DNA]</scope>
    <source>
        <strain evidence="3">CGMCC 4.7357</strain>
    </source>
</reference>
<name>A0ABV9K4U8_9PORP</name>
<accession>A0ABV9K4U8</accession>
<keyword evidence="3" id="KW-1185">Reference proteome</keyword>
<protein>
    <submittedName>
        <fullName evidence="2">Uncharacterized protein</fullName>
    </submittedName>
</protein>